<dbReference type="Proteomes" id="UP000271098">
    <property type="component" value="Unassembled WGS sequence"/>
</dbReference>
<reference evidence="3 4" key="2">
    <citation type="submission" date="2018-11" db="EMBL/GenBank/DDBJ databases">
        <authorList>
            <consortium name="Pathogen Informatics"/>
        </authorList>
    </citation>
    <scope>NUCLEOTIDE SEQUENCE [LARGE SCALE GENOMIC DNA]</scope>
</reference>
<name>A0A183EJK5_9BILA</name>
<dbReference type="InterPro" id="IPR001024">
    <property type="entry name" value="PLAT/LH2_dom"/>
</dbReference>
<dbReference type="EMBL" id="UYRT01091928">
    <property type="protein sequence ID" value="VDN37594.1"/>
    <property type="molecule type" value="Genomic_DNA"/>
</dbReference>
<organism evidence="5">
    <name type="scientific">Gongylonema pulchrum</name>
    <dbReference type="NCBI Taxonomy" id="637853"/>
    <lineage>
        <taxon>Eukaryota</taxon>
        <taxon>Metazoa</taxon>
        <taxon>Ecdysozoa</taxon>
        <taxon>Nematoda</taxon>
        <taxon>Chromadorea</taxon>
        <taxon>Rhabditida</taxon>
        <taxon>Spirurina</taxon>
        <taxon>Spiruromorpha</taxon>
        <taxon>Spiruroidea</taxon>
        <taxon>Gongylonematidae</taxon>
        <taxon>Gongylonema</taxon>
    </lineage>
</organism>
<dbReference type="PANTHER" id="PTHR45901:SF7">
    <property type="entry name" value="OXYGEN-REGULATED PROTEIN 1"/>
    <property type="match status" value="1"/>
</dbReference>
<dbReference type="PROSITE" id="PS50095">
    <property type="entry name" value="PLAT"/>
    <property type="match status" value="1"/>
</dbReference>
<accession>A0A183EJK5</accession>
<dbReference type="PANTHER" id="PTHR45901">
    <property type="entry name" value="PROTEIN CBG12474"/>
    <property type="match status" value="1"/>
</dbReference>
<keyword evidence="4" id="KW-1185">Reference proteome</keyword>
<evidence type="ECO:0000256" key="1">
    <source>
        <dbReference type="PROSITE-ProRule" id="PRU00152"/>
    </source>
</evidence>
<dbReference type="OrthoDB" id="5322100at2759"/>
<evidence type="ECO:0000313" key="3">
    <source>
        <dbReference type="EMBL" id="VDN37594.1"/>
    </source>
</evidence>
<proteinExistence type="predicted"/>
<protein>
    <submittedName>
        <fullName evidence="5">PLAT domain-containing protein</fullName>
    </submittedName>
</protein>
<gene>
    <name evidence="3" type="ORF">GPUH_LOCUS21146</name>
</gene>
<feature type="domain" description="PLAT" evidence="2">
    <location>
        <begin position="1"/>
        <end position="122"/>
    </location>
</feature>
<sequence length="136" mass="16019">MTLFSTGYHSDQFHFNKFCSSFILQLTDVDGRKTDKVRLKCSVTHRKKFQRGHSDLFLLIEQAPLEDLTSIEVWHEKKGDNKPWLLKAVYVIEHIHHTLYQFPCNEWLGEDPEFRQSSIKLDVAGKPFKVLQEDEI</sequence>
<dbReference type="InterPro" id="IPR052970">
    <property type="entry name" value="Inner_ear_hair_cell_LOXHD"/>
</dbReference>
<dbReference type="WBParaSite" id="GPUH_0002117101-mRNA-1">
    <property type="protein sequence ID" value="GPUH_0002117101-mRNA-1"/>
    <property type="gene ID" value="GPUH_0002117101"/>
</dbReference>
<dbReference type="Pfam" id="PF01477">
    <property type="entry name" value="PLAT"/>
    <property type="match status" value="1"/>
</dbReference>
<comment type="caution">
    <text evidence="1">Lacks conserved residue(s) required for the propagation of feature annotation.</text>
</comment>
<dbReference type="InterPro" id="IPR036392">
    <property type="entry name" value="PLAT/LH2_dom_sf"/>
</dbReference>
<evidence type="ECO:0000313" key="5">
    <source>
        <dbReference type="WBParaSite" id="GPUH_0002117101-mRNA-1"/>
    </source>
</evidence>
<dbReference type="Gene3D" id="2.60.60.20">
    <property type="entry name" value="PLAT/LH2 domain"/>
    <property type="match status" value="1"/>
</dbReference>
<evidence type="ECO:0000313" key="4">
    <source>
        <dbReference type="Proteomes" id="UP000271098"/>
    </source>
</evidence>
<dbReference type="SUPFAM" id="SSF49723">
    <property type="entry name" value="Lipase/lipooxygenase domain (PLAT/LH2 domain)"/>
    <property type="match status" value="1"/>
</dbReference>
<reference evidence="5" key="1">
    <citation type="submission" date="2016-06" db="UniProtKB">
        <authorList>
            <consortium name="WormBaseParasite"/>
        </authorList>
    </citation>
    <scope>IDENTIFICATION</scope>
</reference>
<dbReference type="AlphaFoldDB" id="A0A183EJK5"/>
<evidence type="ECO:0000259" key="2">
    <source>
        <dbReference type="PROSITE" id="PS50095"/>
    </source>
</evidence>